<dbReference type="InterPro" id="IPR005835">
    <property type="entry name" value="NTP_transferase_dom"/>
</dbReference>
<feature type="domain" description="Nucleotidyl transferase" evidence="1">
    <location>
        <begin position="4"/>
        <end position="287"/>
    </location>
</feature>
<dbReference type="GO" id="GO:0009298">
    <property type="term" value="P:GDP-mannose biosynthetic process"/>
    <property type="evidence" value="ECO:0007669"/>
    <property type="project" value="TreeGrafter"/>
</dbReference>
<name>A0AAW6TY25_9BACT</name>
<dbReference type="PANTHER" id="PTHR46390:SF1">
    <property type="entry name" value="MANNOSE-1-PHOSPHATE GUANYLYLTRANSFERASE"/>
    <property type="match status" value="1"/>
</dbReference>
<accession>A0AAW6TY25</accession>
<sequence length="362" mass="39774">MNYAVIMAGGTGKRLWPLSRQKRPKQVLKLLDGRTLLERCFERIGPVFDARNIIVLTNADYVDVVREDLPGLPPGNVIAEPAVRDTAGAIGLAAAVLTKADPAATMAVVTADQLLEPAAVLQDALHDAFAFIAANPEALITFGIQPAFPSTQFGYIKCGDPRERNGCKNTVYSVEAFKEKPDLSTARDYVADGRYFWNSGMFVWRAGTILRNLADFVPETVDPLRRIAAAWDTPDQQAVLREQFLRLPKISIDYAVMERAEQVCTIRLDCRWRDVGSFAALADIIESDGRSNVVIARASELLDCTNSIVVTEDKGHLIAAIGLDGIVVAHTQDATLVCRADQTERLKELLALIESHNHSEFL</sequence>
<evidence type="ECO:0000259" key="2">
    <source>
        <dbReference type="Pfam" id="PF22640"/>
    </source>
</evidence>
<dbReference type="PANTHER" id="PTHR46390">
    <property type="entry name" value="MANNOSE-1-PHOSPHATE GUANYLYLTRANSFERASE"/>
    <property type="match status" value="1"/>
</dbReference>
<protein>
    <submittedName>
        <fullName evidence="3">Sugar phosphate nucleotidyltransferase</fullName>
    </submittedName>
</protein>
<dbReference type="InterPro" id="IPR054566">
    <property type="entry name" value="ManC/GMP-like_b-helix"/>
</dbReference>
<comment type="caution">
    <text evidence="3">The sequence shown here is derived from an EMBL/GenBank/DDBJ whole genome shotgun (WGS) entry which is preliminary data.</text>
</comment>
<dbReference type="CDD" id="cd02509">
    <property type="entry name" value="GDP-M1P_Guanylyltransferase"/>
    <property type="match status" value="1"/>
</dbReference>
<reference evidence="3" key="1">
    <citation type="submission" date="2023-05" db="EMBL/GenBank/DDBJ databases">
        <title>Anaerotaeda fermentans gen. nov., sp. nov., a novel anaerobic planctomycete of the new family within the order Sedimentisphaerales isolated from Taman Peninsula, Russia.</title>
        <authorList>
            <person name="Khomyakova M.A."/>
            <person name="Merkel A.Y."/>
            <person name="Slobodkin A.I."/>
        </authorList>
    </citation>
    <scope>NUCLEOTIDE SEQUENCE</scope>
    <source>
        <strain evidence="3">M17dextr</strain>
    </source>
</reference>
<dbReference type="RefSeq" id="WP_349243324.1">
    <property type="nucleotide sequence ID" value="NZ_JASCXX010000002.1"/>
</dbReference>
<gene>
    <name evidence="3" type="ORF">QJ522_02560</name>
</gene>
<dbReference type="InterPro" id="IPR029044">
    <property type="entry name" value="Nucleotide-diphossugar_trans"/>
</dbReference>
<organism evidence="3 4">
    <name type="scientific">Anaerobaca lacustris</name>
    <dbReference type="NCBI Taxonomy" id="3044600"/>
    <lineage>
        <taxon>Bacteria</taxon>
        <taxon>Pseudomonadati</taxon>
        <taxon>Planctomycetota</taxon>
        <taxon>Phycisphaerae</taxon>
        <taxon>Sedimentisphaerales</taxon>
        <taxon>Anaerobacaceae</taxon>
        <taxon>Anaerobaca</taxon>
    </lineage>
</organism>
<dbReference type="Gene3D" id="3.90.550.10">
    <property type="entry name" value="Spore Coat Polysaccharide Biosynthesis Protein SpsA, Chain A"/>
    <property type="match status" value="1"/>
</dbReference>
<dbReference type="Pfam" id="PF00483">
    <property type="entry name" value="NTP_transferase"/>
    <property type="match status" value="1"/>
</dbReference>
<dbReference type="SUPFAM" id="SSF159283">
    <property type="entry name" value="Guanosine diphospho-D-mannose pyrophosphorylase/mannose-6-phosphate isomerase linker domain"/>
    <property type="match status" value="1"/>
</dbReference>
<dbReference type="Pfam" id="PF22640">
    <property type="entry name" value="ManC_GMP_beta-helix"/>
    <property type="match status" value="1"/>
</dbReference>
<dbReference type="InterPro" id="IPR049577">
    <property type="entry name" value="GMPP_N"/>
</dbReference>
<feature type="domain" description="MannoseP isomerase/GMP-like beta-helix" evidence="2">
    <location>
        <begin position="302"/>
        <end position="350"/>
    </location>
</feature>
<dbReference type="GO" id="GO:0004475">
    <property type="term" value="F:mannose-1-phosphate guanylyltransferase (GTP) activity"/>
    <property type="evidence" value="ECO:0007669"/>
    <property type="project" value="InterPro"/>
</dbReference>
<dbReference type="Proteomes" id="UP001431776">
    <property type="component" value="Unassembled WGS sequence"/>
</dbReference>
<dbReference type="EMBL" id="JASCXX010000002">
    <property type="protein sequence ID" value="MDI6447913.1"/>
    <property type="molecule type" value="Genomic_DNA"/>
</dbReference>
<evidence type="ECO:0000313" key="4">
    <source>
        <dbReference type="Proteomes" id="UP001431776"/>
    </source>
</evidence>
<evidence type="ECO:0000313" key="3">
    <source>
        <dbReference type="EMBL" id="MDI6447913.1"/>
    </source>
</evidence>
<dbReference type="AlphaFoldDB" id="A0AAW6TY25"/>
<proteinExistence type="predicted"/>
<dbReference type="InterPro" id="IPR051161">
    <property type="entry name" value="Mannose-6P_isomerase_type2"/>
</dbReference>
<dbReference type="SUPFAM" id="SSF53448">
    <property type="entry name" value="Nucleotide-diphospho-sugar transferases"/>
    <property type="match status" value="1"/>
</dbReference>
<evidence type="ECO:0000259" key="1">
    <source>
        <dbReference type="Pfam" id="PF00483"/>
    </source>
</evidence>
<keyword evidence="4" id="KW-1185">Reference proteome</keyword>